<dbReference type="eggNOG" id="ENOG502RY5I">
    <property type="taxonomic scope" value="Eukaryota"/>
</dbReference>
<protein>
    <recommendedName>
        <fullName evidence="4">N-acetyltransferase domain-containing protein</fullName>
    </recommendedName>
</protein>
<keyword evidence="2" id="KW-0012">Acyltransferase</keyword>
<dbReference type="SUPFAM" id="SSF55729">
    <property type="entry name" value="Acyl-CoA N-acyltransferases (Nat)"/>
    <property type="match status" value="1"/>
</dbReference>
<sequence length="224" mass="25117">MTDPTKGLKTLFQTERLVFRHVSDEADRDFIHDYLHSDPVNNVFSGPGLLRPSSVRDADEVVTLLKSAILGVMICLPPATATENGTGNVATRHYRPEDLTTIGYVWVTDADGLLKQGDGVLGSGGNFAGSADLGISIAEAHQGKGYGAEAINWAVDWSFRFARLHRIALVAVVFNERACALYRRLGFKDEGRLRELQYHDRRWWDVICFSMLEHEWEELRGLKK</sequence>
<dbReference type="InterPro" id="IPR051531">
    <property type="entry name" value="N-acetyltransferase"/>
</dbReference>
<dbReference type="EMBL" id="GL876969">
    <property type="protein sequence ID" value="KLU85932.1"/>
    <property type="molecule type" value="Genomic_DNA"/>
</dbReference>
<comment type="similarity">
    <text evidence="3">Belongs to the acetyltransferase family. RimJ subfamily.</text>
</comment>
<reference evidence="6" key="5">
    <citation type="submission" date="2015-06" db="UniProtKB">
        <authorList>
            <consortium name="EnsemblFungi"/>
        </authorList>
    </citation>
    <scope>IDENTIFICATION</scope>
    <source>
        <strain evidence="6">ATCC 64411</strain>
    </source>
</reference>
<reference evidence="5" key="1">
    <citation type="submission" date="2010-05" db="EMBL/GenBank/DDBJ databases">
        <title>The Genome Sequence of Magnaporthe poae strain ATCC 64411.</title>
        <authorList>
            <consortium name="The Broad Institute Genome Sequencing Platform"/>
            <consortium name="Broad Institute Genome Sequencing Center for Infectious Disease"/>
            <person name="Ma L.-J."/>
            <person name="Dead R."/>
            <person name="Young S."/>
            <person name="Zeng Q."/>
            <person name="Koehrsen M."/>
            <person name="Alvarado L."/>
            <person name="Berlin A."/>
            <person name="Chapman S.B."/>
            <person name="Chen Z."/>
            <person name="Freedman E."/>
            <person name="Gellesch M."/>
            <person name="Goldberg J."/>
            <person name="Griggs A."/>
            <person name="Gujja S."/>
            <person name="Heilman E.R."/>
            <person name="Heiman D."/>
            <person name="Hepburn T."/>
            <person name="Howarth C."/>
            <person name="Jen D."/>
            <person name="Larson L."/>
            <person name="Mehta T."/>
            <person name="Neiman D."/>
            <person name="Pearson M."/>
            <person name="Roberts A."/>
            <person name="Saif S."/>
            <person name="Shea T."/>
            <person name="Shenoy N."/>
            <person name="Sisk P."/>
            <person name="Stolte C."/>
            <person name="Sykes S."/>
            <person name="Walk T."/>
            <person name="White J."/>
            <person name="Yandava C."/>
            <person name="Haas B."/>
            <person name="Nusbaum C."/>
            <person name="Birren B."/>
        </authorList>
    </citation>
    <scope>NUCLEOTIDE SEQUENCE</scope>
    <source>
        <strain evidence="5">ATCC 64411</strain>
    </source>
</reference>
<evidence type="ECO:0000256" key="2">
    <source>
        <dbReference type="ARBA" id="ARBA00023315"/>
    </source>
</evidence>
<evidence type="ECO:0000313" key="7">
    <source>
        <dbReference type="Proteomes" id="UP000011715"/>
    </source>
</evidence>
<dbReference type="Proteomes" id="UP000011715">
    <property type="component" value="Unassembled WGS sequence"/>
</dbReference>
<organism evidence="6 7">
    <name type="scientific">Magnaporthiopsis poae (strain ATCC 64411 / 73-15)</name>
    <name type="common">Kentucky bluegrass fungus</name>
    <name type="synonym">Magnaporthe poae</name>
    <dbReference type="NCBI Taxonomy" id="644358"/>
    <lineage>
        <taxon>Eukaryota</taxon>
        <taxon>Fungi</taxon>
        <taxon>Dikarya</taxon>
        <taxon>Ascomycota</taxon>
        <taxon>Pezizomycotina</taxon>
        <taxon>Sordariomycetes</taxon>
        <taxon>Sordariomycetidae</taxon>
        <taxon>Magnaporthales</taxon>
        <taxon>Magnaporthaceae</taxon>
        <taxon>Magnaporthiopsis</taxon>
    </lineage>
</organism>
<accession>A0A0C4DY42</accession>
<dbReference type="Gene3D" id="3.40.630.30">
    <property type="match status" value="1"/>
</dbReference>
<dbReference type="PANTHER" id="PTHR43792:SF8">
    <property type="entry name" value="[RIBOSOMAL PROTEIN US5]-ALANINE N-ACETYLTRANSFERASE"/>
    <property type="match status" value="1"/>
</dbReference>
<evidence type="ECO:0000256" key="1">
    <source>
        <dbReference type="ARBA" id="ARBA00022679"/>
    </source>
</evidence>
<dbReference type="GO" id="GO:0016747">
    <property type="term" value="F:acyltransferase activity, transferring groups other than amino-acyl groups"/>
    <property type="evidence" value="ECO:0007669"/>
    <property type="project" value="InterPro"/>
</dbReference>
<dbReference type="AlphaFoldDB" id="A0A0C4DY42"/>
<dbReference type="InterPro" id="IPR000182">
    <property type="entry name" value="GNAT_dom"/>
</dbReference>
<evidence type="ECO:0000259" key="4">
    <source>
        <dbReference type="PROSITE" id="PS51186"/>
    </source>
</evidence>
<reference evidence="7" key="2">
    <citation type="submission" date="2010-05" db="EMBL/GenBank/DDBJ databases">
        <title>The genome sequence of Magnaporthe poae strain ATCC 64411.</title>
        <authorList>
            <person name="Ma L.-J."/>
            <person name="Dead R."/>
            <person name="Young S."/>
            <person name="Zeng Q."/>
            <person name="Koehrsen M."/>
            <person name="Alvarado L."/>
            <person name="Berlin A."/>
            <person name="Chapman S.B."/>
            <person name="Chen Z."/>
            <person name="Freedman E."/>
            <person name="Gellesch M."/>
            <person name="Goldberg J."/>
            <person name="Griggs A."/>
            <person name="Gujja S."/>
            <person name="Heilman E.R."/>
            <person name="Heiman D."/>
            <person name="Hepburn T."/>
            <person name="Howarth C."/>
            <person name="Jen D."/>
            <person name="Larson L."/>
            <person name="Mehta T."/>
            <person name="Neiman D."/>
            <person name="Pearson M."/>
            <person name="Roberts A."/>
            <person name="Saif S."/>
            <person name="Shea T."/>
            <person name="Shenoy N."/>
            <person name="Sisk P."/>
            <person name="Stolte C."/>
            <person name="Sykes S."/>
            <person name="Walk T."/>
            <person name="White J."/>
            <person name="Yandava C."/>
            <person name="Haas B."/>
            <person name="Nusbaum C."/>
            <person name="Birren B."/>
        </authorList>
    </citation>
    <scope>NUCLEOTIDE SEQUENCE [LARGE SCALE GENOMIC DNA]</scope>
    <source>
        <strain evidence="7">ATCC 64411 / 73-15</strain>
    </source>
</reference>
<dbReference type="EMBL" id="ADBL01001158">
    <property type="status" value="NOT_ANNOTATED_CDS"/>
    <property type="molecule type" value="Genomic_DNA"/>
</dbReference>
<dbReference type="VEuPathDB" id="FungiDB:MAPG_04951"/>
<proteinExistence type="inferred from homology"/>
<keyword evidence="1" id="KW-0808">Transferase</keyword>
<dbReference type="Pfam" id="PF13302">
    <property type="entry name" value="Acetyltransf_3"/>
    <property type="match status" value="1"/>
</dbReference>
<reference evidence="6" key="4">
    <citation type="journal article" date="2015" name="G3 (Bethesda)">
        <title>Genome sequences of three phytopathogenic species of the Magnaporthaceae family of fungi.</title>
        <authorList>
            <person name="Okagaki L.H."/>
            <person name="Nunes C.C."/>
            <person name="Sailsbery J."/>
            <person name="Clay B."/>
            <person name="Brown D."/>
            <person name="John T."/>
            <person name="Oh Y."/>
            <person name="Young N."/>
            <person name="Fitzgerald M."/>
            <person name="Haas B.J."/>
            <person name="Zeng Q."/>
            <person name="Young S."/>
            <person name="Adiconis X."/>
            <person name="Fan L."/>
            <person name="Levin J.Z."/>
            <person name="Mitchell T.K."/>
            <person name="Okubara P.A."/>
            <person name="Farman M.L."/>
            <person name="Kohn L.M."/>
            <person name="Birren B."/>
            <person name="Ma L.-J."/>
            <person name="Dean R.A."/>
        </authorList>
    </citation>
    <scope>NUCLEOTIDE SEQUENCE</scope>
    <source>
        <strain evidence="6">ATCC 64411 / 73-15</strain>
    </source>
</reference>
<dbReference type="OMA" id="FRFGGYH"/>
<dbReference type="PROSITE" id="PS51186">
    <property type="entry name" value="GNAT"/>
    <property type="match status" value="1"/>
</dbReference>
<dbReference type="InterPro" id="IPR016181">
    <property type="entry name" value="Acyl_CoA_acyltransferase"/>
</dbReference>
<name>A0A0C4DY42_MAGP6</name>
<evidence type="ECO:0000256" key="3">
    <source>
        <dbReference type="ARBA" id="ARBA00038502"/>
    </source>
</evidence>
<feature type="domain" description="N-acetyltransferase" evidence="4">
    <location>
        <begin position="48"/>
        <end position="213"/>
    </location>
</feature>
<dbReference type="OrthoDB" id="64477at2759"/>
<evidence type="ECO:0000313" key="6">
    <source>
        <dbReference type="EnsemblFungi" id="MAPG_04951T0"/>
    </source>
</evidence>
<keyword evidence="7" id="KW-1185">Reference proteome</keyword>
<dbReference type="PANTHER" id="PTHR43792">
    <property type="entry name" value="GNAT FAMILY, PUTATIVE (AFU_ORTHOLOGUE AFUA_3G00765)-RELATED-RELATED"/>
    <property type="match status" value="1"/>
</dbReference>
<evidence type="ECO:0000313" key="5">
    <source>
        <dbReference type="EMBL" id="KLU85932.1"/>
    </source>
</evidence>
<gene>
    <name evidence="5" type="ORF">MAPG_04951</name>
</gene>
<dbReference type="EnsemblFungi" id="MAPG_04951T0">
    <property type="protein sequence ID" value="MAPG_04951T0"/>
    <property type="gene ID" value="MAPG_04951"/>
</dbReference>
<reference evidence="5" key="3">
    <citation type="submission" date="2011-03" db="EMBL/GenBank/DDBJ databases">
        <title>Annotation of Magnaporthe poae ATCC 64411.</title>
        <authorList>
            <person name="Ma L.-J."/>
            <person name="Dead R."/>
            <person name="Young S.K."/>
            <person name="Zeng Q."/>
            <person name="Gargeya S."/>
            <person name="Fitzgerald M."/>
            <person name="Haas B."/>
            <person name="Abouelleil A."/>
            <person name="Alvarado L."/>
            <person name="Arachchi H.M."/>
            <person name="Berlin A."/>
            <person name="Brown A."/>
            <person name="Chapman S.B."/>
            <person name="Chen Z."/>
            <person name="Dunbar C."/>
            <person name="Freedman E."/>
            <person name="Gearin G."/>
            <person name="Gellesch M."/>
            <person name="Goldberg J."/>
            <person name="Griggs A."/>
            <person name="Gujja S."/>
            <person name="Heiman D."/>
            <person name="Howarth C."/>
            <person name="Larson L."/>
            <person name="Lui A."/>
            <person name="MacDonald P.J.P."/>
            <person name="Mehta T."/>
            <person name="Montmayeur A."/>
            <person name="Murphy C."/>
            <person name="Neiman D."/>
            <person name="Pearson M."/>
            <person name="Priest M."/>
            <person name="Roberts A."/>
            <person name="Saif S."/>
            <person name="Shea T."/>
            <person name="Shenoy N."/>
            <person name="Sisk P."/>
            <person name="Stolte C."/>
            <person name="Sykes S."/>
            <person name="Yandava C."/>
            <person name="Wortman J."/>
            <person name="Nusbaum C."/>
            <person name="Birren B."/>
        </authorList>
    </citation>
    <scope>NUCLEOTIDE SEQUENCE</scope>
    <source>
        <strain evidence="5">ATCC 64411</strain>
    </source>
</reference>